<accession>A0A9X1IBD2</accession>
<name>A0A9X1IBD2_9PROT</name>
<evidence type="ECO:0000313" key="2">
    <source>
        <dbReference type="EMBL" id="MCB4820243.1"/>
    </source>
</evidence>
<dbReference type="AlphaFoldDB" id="A0A9X1IBD2"/>
<protein>
    <submittedName>
        <fullName evidence="2">Uncharacterized protein</fullName>
    </submittedName>
</protein>
<keyword evidence="3" id="KW-1185">Reference proteome</keyword>
<comment type="caution">
    <text evidence="2">The sequence shown here is derived from an EMBL/GenBank/DDBJ whole genome shotgun (WGS) entry which is preliminary data.</text>
</comment>
<dbReference type="EMBL" id="JAJAQI010000001">
    <property type="protein sequence ID" value="MCB4820243.1"/>
    <property type="molecule type" value="Genomic_DNA"/>
</dbReference>
<feature type="compositionally biased region" description="Pro residues" evidence="1">
    <location>
        <begin position="110"/>
        <end position="120"/>
    </location>
</feature>
<reference evidence="2" key="1">
    <citation type="submission" date="2021-10" db="EMBL/GenBank/DDBJ databases">
        <title>Roseicella aerolatum sp. nov., isolated from aerosols of e-waste dismantling site.</title>
        <authorList>
            <person name="Qin T."/>
        </authorList>
    </citation>
    <scope>NUCLEOTIDE SEQUENCE</scope>
    <source>
        <strain evidence="2">GB24</strain>
    </source>
</reference>
<evidence type="ECO:0000256" key="1">
    <source>
        <dbReference type="SAM" id="MobiDB-lite"/>
    </source>
</evidence>
<sequence>MRHGVVLPFTAQQRLTRDDHAGLQRIAAAFPEAQIDILISRDRREIAILALAGRHVWIRREGTSLQARDASSGRLLAEASCIGDLLASVEHALLPDGTPARARGGEFPHSTPPDQSPAGE</sequence>
<organism evidence="2 3">
    <name type="scientific">Roseicella aerolata</name>
    <dbReference type="NCBI Taxonomy" id="2883479"/>
    <lineage>
        <taxon>Bacteria</taxon>
        <taxon>Pseudomonadati</taxon>
        <taxon>Pseudomonadota</taxon>
        <taxon>Alphaproteobacteria</taxon>
        <taxon>Acetobacterales</taxon>
        <taxon>Roseomonadaceae</taxon>
        <taxon>Roseicella</taxon>
    </lineage>
</organism>
<dbReference type="RefSeq" id="WP_226603180.1">
    <property type="nucleotide sequence ID" value="NZ_JAJAQI010000001.1"/>
</dbReference>
<proteinExistence type="predicted"/>
<gene>
    <name evidence="2" type="ORF">LHA35_00680</name>
</gene>
<feature type="region of interest" description="Disordered" evidence="1">
    <location>
        <begin position="96"/>
        <end position="120"/>
    </location>
</feature>
<evidence type="ECO:0000313" key="3">
    <source>
        <dbReference type="Proteomes" id="UP001139311"/>
    </source>
</evidence>
<dbReference type="Proteomes" id="UP001139311">
    <property type="component" value="Unassembled WGS sequence"/>
</dbReference>